<feature type="region of interest" description="Disordered" evidence="1">
    <location>
        <begin position="205"/>
        <end position="328"/>
    </location>
</feature>
<comment type="caution">
    <text evidence="2">The sequence shown here is derived from an EMBL/GenBank/DDBJ whole genome shotgun (WGS) entry which is preliminary data.</text>
</comment>
<organism evidence="2 3">
    <name type="scientific">Apatococcus lobatus</name>
    <dbReference type="NCBI Taxonomy" id="904363"/>
    <lineage>
        <taxon>Eukaryota</taxon>
        <taxon>Viridiplantae</taxon>
        <taxon>Chlorophyta</taxon>
        <taxon>core chlorophytes</taxon>
        <taxon>Trebouxiophyceae</taxon>
        <taxon>Chlorellales</taxon>
        <taxon>Chlorellaceae</taxon>
        <taxon>Apatococcus</taxon>
    </lineage>
</organism>
<dbReference type="EMBL" id="JALJOS010000020">
    <property type="protein sequence ID" value="KAK9826705.1"/>
    <property type="molecule type" value="Genomic_DNA"/>
</dbReference>
<proteinExistence type="predicted"/>
<reference evidence="2 3" key="1">
    <citation type="journal article" date="2024" name="Nat. Commun.">
        <title>Phylogenomics reveals the evolutionary origins of lichenization in chlorophyte algae.</title>
        <authorList>
            <person name="Puginier C."/>
            <person name="Libourel C."/>
            <person name="Otte J."/>
            <person name="Skaloud P."/>
            <person name="Haon M."/>
            <person name="Grisel S."/>
            <person name="Petersen M."/>
            <person name="Berrin J.G."/>
            <person name="Delaux P.M."/>
            <person name="Dal Grande F."/>
            <person name="Keller J."/>
        </authorList>
    </citation>
    <scope>NUCLEOTIDE SEQUENCE [LARGE SCALE GENOMIC DNA]</scope>
    <source>
        <strain evidence="2 3">SAG 2145</strain>
    </source>
</reference>
<accession>A0AAW1QZG9</accession>
<dbReference type="AlphaFoldDB" id="A0AAW1QZG9"/>
<protein>
    <submittedName>
        <fullName evidence="2">Uncharacterized protein</fullName>
    </submittedName>
</protein>
<feature type="region of interest" description="Disordered" evidence="1">
    <location>
        <begin position="377"/>
        <end position="406"/>
    </location>
</feature>
<dbReference type="Proteomes" id="UP001438707">
    <property type="component" value="Unassembled WGS sequence"/>
</dbReference>
<feature type="compositionally biased region" description="Basic and acidic residues" evidence="1">
    <location>
        <begin position="228"/>
        <end position="250"/>
    </location>
</feature>
<gene>
    <name evidence="2" type="ORF">WJX74_011055</name>
</gene>
<keyword evidence="3" id="KW-1185">Reference proteome</keyword>
<evidence type="ECO:0000256" key="1">
    <source>
        <dbReference type="SAM" id="MobiDB-lite"/>
    </source>
</evidence>
<sequence length="502" mass="53900">MSAGGPAEKASEEQLEAFRGAAKEVLQQLTGKSSSERVDIENKLVLVVRRNKNPRGGKLKDETTWKGVGFHGFVWSNWKDGQPPVWLGVWPQIYRYIIAKHKLVCGGKEFPLMDECQTVKLSESMPTPLLGKYGKSKPLITVHRLLSKVLAIQGDAGRMALNVLVEDIFADLSELTQEELERVSEKCHDRYCVKFALGLPHSDARWAKYQTPPPNAGKAEDAANAAEPSDRSGAEGEGKKPSGKRPRSEALEAAGKLKLGVNIKRPHADASPDVVSGSEGETTESEGEASSDGQSATSAEKEDEDVGKADSKHTPLVAGPNFPRPKRNAEGEFKHAVSHGTVLAADVSKALAGEESIFDGLGTSPCVGADFTLPLTDVEGTDDGTDKAIRSEGEAPGEQHGRGMGKFIPEGKDVGVSAVHEEMVQAYEAYTTKMSGCMDAMRGAIDQGVTGMPRVVDEEGVVREELIEAALNALSRTVKQEDMAKFITAVLSAAVAMQQKLR</sequence>
<feature type="compositionally biased region" description="Basic and acidic residues" evidence="1">
    <location>
        <begin position="384"/>
        <end position="401"/>
    </location>
</feature>
<name>A0AAW1QZG9_9CHLO</name>
<evidence type="ECO:0000313" key="3">
    <source>
        <dbReference type="Proteomes" id="UP001438707"/>
    </source>
</evidence>
<evidence type="ECO:0000313" key="2">
    <source>
        <dbReference type="EMBL" id="KAK9826705.1"/>
    </source>
</evidence>